<dbReference type="InterPro" id="IPR042197">
    <property type="entry name" value="Apaf_helical"/>
</dbReference>
<dbReference type="AlphaFoldDB" id="A0A151QU70"/>
<dbReference type="Pfam" id="PF23282">
    <property type="entry name" value="WHD_ROQ1"/>
    <property type="match status" value="1"/>
</dbReference>
<evidence type="ECO:0000313" key="4">
    <source>
        <dbReference type="Proteomes" id="UP000075243"/>
    </source>
</evidence>
<dbReference type="InterPro" id="IPR058192">
    <property type="entry name" value="WHD_ROQ1-like"/>
</dbReference>
<evidence type="ECO:0000313" key="3">
    <source>
        <dbReference type="EMBL" id="KYP33822.1"/>
    </source>
</evidence>
<keyword evidence="4" id="KW-1185">Reference proteome</keyword>
<dbReference type="InterPro" id="IPR044974">
    <property type="entry name" value="Disease_R_plants"/>
</dbReference>
<dbReference type="STRING" id="3821.A0A151QU70"/>
<dbReference type="EMBL" id="KQ484765">
    <property type="protein sequence ID" value="KYP33822.1"/>
    <property type="molecule type" value="Genomic_DNA"/>
</dbReference>
<dbReference type="GO" id="GO:0006952">
    <property type="term" value="P:defense response"/>
    <property type="evidence" value="ECO:0007669"/>
    <property type="project" value="InterPro"/>
</dbReference>
<dbReference type="SUPFAM" id="SSF46785">
    <property type="entry name" value="Winged helix' DNA-binding domain"/>
    <property type="match status" value="1"/>
</dbReference>
<proteinExistence type="predicted"/>
<dbReference type="GO" id="GO:0043531">
    <property type="term" value="F:ADP binding"/>
    <property type="evidence" value="ECO:0007669"/>
    <property type="project" value="InterPro"/>
</dbReference>
<dbReference type="InterPro" id="IPR027417">
    <property type="entry name" value="P-loop_NTPase"/>
</dbReference>
<dbReference type="Gene3D" id="1.10.8.430">
    <property type="entry name" value="Helical domain of apoptotic protease-activating factors"/>
    <property type="match status" value="1"/>
</dbReference>
<name>A0A151QU70_CAJCA</name>
<dbReference type="PANTHER" id="PTHR11017">
    <property type="entry name" value="LEUCINE-RICH REPEAT-CONTAINING PROTEIN"/>
    <property type="match status" value="1"/>
</dbReference>
<sequence>IFLQKKNILRKHGVDDVYQVQPLNHEDAIQLFYKYAFKGNHIMSGYEELTYDILLHVQGHPLAIEILGSSLCNRNIPEWRSVLARLKEIKSEKIMNVLRISFDDLDNLEKELFLDIACFFNFSIKKEVMEILNQRGFHPECGLQVLASKSLITIDEYEGIHMHSLLVDLGKCIVREKFPKEPRKWSRLWDYQDLHKVMSDNMVKYYLRF</sequence>
<keyword evidence="1" id="KW-0677">Repeat</keyword>
<feature type="non-terminal residue" evidence="3">
    <location>
        <position position="1"/>
    </location>
</feature>
<dbReference type="SUPFAM" id="SSF52540">
    <property type="entry name" value="P-loop containing nucleoside triphosphate hydrolases"/>
    <property type="match status" value="1"/>
</dbReference>
<reference evidence="3" key="1">
    <citation type="journal article" date="2012" name="Nat. Biotechnol.">
        <title>Draft genome sequence of pigeonpea (Cajanus cajan), an orphan legume crop of resource-poor farmers.</title>
        <authorList>
            <person name="Varshney R.K."/>
            <person name="Chen W."/>
            <person name="Li Y."/>
            <person name="Bharti A.K."/>
            <person name="Saxena R.K."/>
            <person name="Schlueter J.A."/>
            <person name="Donoghue M.T."/>
            <person name="Azam S."/>
            <person name="Fan G."/>
            <person name="Whaley A.M."/>
            <person name="Farmer A.D."/>
            <person name="Sheridan J."/>
            <person name="Iwata A."/>
            <person name="Tuteja R."/>
            <person name="Penmetsa R.V."/>
            <person name="Wu W."/>
            <person name="Upadhyaya H.D."/>
            <person name="Yang S.P."/>
            <person name="Shah T."/>
            <person name="Saxena K.B."/>
            <person name="Michael T."/>
            <person name="McCombie W.R."/>
            <person name="Yang B."/>
            <person name="Zhang G."/>
            <person name="Yang H."/>
            <person name="Wang J."/>
            <person name="Spillane C."/>
            <person name="Cook D.R."/>
            <person name="May G.D."/>
            <person name="Xu X."/>
            <person name="Jackson S.A."/>
        </authorList>
    </citation>
    <scope>NUCLEOTIDE SEQUENCE [LARGE SCALE GENOMIC DNA]</scope>
</reference>
<gene>
    <name evidence="3" type="ORF">KK1_045297</name>
</gene>
<dbReference type="Gramene" id="C.cajan_44696.t">
    <property type="protein sequence ID" value="C.cajan_44696.t.cds1"/>
    <property type="gene ID" value="C.cajan_44696"/>
</dbReference>
<evidence type="ECO:0000259" key="2">
    <source>
        <dbReference type="Pfam" id="PF23282"/>
    </source>
</evidence>
<dbReference type="Proteomes" id="UP000075243">
    <property type="component" value="Unassembled WGS sequence"/>
</dbReference>
<accession>A0A151QU70</accession>
<evidence type="ECO:0000256" key="1">
    <source>
        <dbReference type="ARBA" id="ARBA00022737"/>
    </source>
</evidence>
<organism evidence="3 4">
    <name type="scientific">Cajanus cajan</name>
    <name type="common">Pigeon pea</name>
    <name type="synonym">Cajanus indicus</name>
    <dbReference type="NCBI Taxonomy" id="3821"/>
    <lineage>
        <taxon>Eukaryota</taxon>
        <taxon>Viridiplantae</taxon>
        <taxon>Streptophyta</taxon>
        <taxon>Embryophyta</taxon>
        <taxon>Tracheophyta</taxon>
        <taxon>Spermatophyta</taxon>
        <taxon>Magnoliopsida</taxon>
        <taxon>eudicotyledons</taxon>
        <taxon>Gunneridae</taxon>
        <taxon>Pentapetalae</taxon>
        <taxon>rosids</taxon>
        <taxon>fabids</taxon>
        <taxon>Fabales</taxon>
        <taxon>Fabaceae</taxon>
        <taxon>Papilionoideae</taxon>
        <taxon>50 kb inversion clade</taxon>
        <taxon>NPAAA clade</taxon>
        <taxon>indigoferoid/millettioid clade</taxon>
        <taxon>Phaseoleae</taxon>
        <taxon>Cajanus</taxon>
    </lineage>
</organism>
<dbReference type="PANTHER" id="PTHR11017:SF259">
    <property type="entry name" value="ADP-RIBOSYL CYCLASE_CYCLIC ADP-RIBOSE HYDROLASE"/>
    <property type="match status" value="1"/>
</dbReference>
<dbReference type="InterPro" id="IPR036390">
    <property type="entry name" value="WH_DNA-bd_sf"/>
</dbReference>
<dbReference type="OMA" id="DEYEGIH"/>
<protein>
    <submittedName>
        <fullName evidence="3">TMV resistance protein N</fullName>
    </submittedName>
</protein>
<feature type="domain" description="Disease resistance protein Roq1-like winged-helix" evidence="2">
    <location>
        <begin position="109"/>
        <end position="177"/>
    </location>
</feature>